<dbReference type="STRING" id="99656.SAMN05421659_101202"/>
<evidence type="ECO:0000259" key="1">
    <source>
        <dbReference type="Pfam" id="PF00294"/>
    </source>
</evidence>
<sequence>MQDIYLFGSIVVTTGLLLDSSYPKPDGYAELSQVDLFLGGECGVAAAILDHFGCSSKVIGFQLGYETEPIVKSYFQGTKVDVSAQTTDENWVGVRDYVVIDQQNHTRTCLGSFEHMHSMEKHHWDMPIEKDIAESFVAGIDPHLCAEKDEAVRLCDKQNIPYVTYDCTYDSILHQKSAINVVSSCYLREQYPQYIESEMDELLSLYTHQSKGLTIFTFGSNPIHYGRGDSFATDEPFKLDIRSTLSAGDSYRTGCIYGLYKGMEDKDIVRFASALAGCALMQYPITNHLPDLEDVLKLFVG</sequence>
<organism evidence="2 3">
    <name type="scientific">[Clostridium] fimetarium</name>
    <dbReference type="NCBI Taxonomy" id="99656"/>
    <lineage>
        <taxon>Bacteria</taxon>
        <taxon>Bacillati</taxon>
        <taxon>Bacillota</taxon>
        <taxon>Clostridia</taxon>
        <taxon>Lachnospirales</taxon>
        <taxon>Lachnospiraceae</taxon>
    </lineage>
</organism>
<accession>A0A1I0M6U1</accession>
<evidence type="ECO:0000313" key="2">
    <source>
        <dbReference type="EMBL" id="SEV83500.1"/>
    </source>
</evidence>
<dbReference type="InterPro" id="IPR011611">
    <property type="entry name" value="PfkB_dom"/>
</dbReference>
<dbReference type="RefSeq" id="WP_170841242.1">
    <property type="nucleotide sequence ID" value="NZ_FOJI01000001.1"/>
</dbReference>
<dbReference type="InterPro" id="IPR052562">
    <property type="entry name" value="Ketohexokinase-related"/>
</dbReference>
<dbReference type="PANTHER" id="PTHR42774">
    <property type="entry name" value="PHOSPHOTRANSFERASE SYSTEM TRANSPORT PROTEIN"/>
    <property type="match status" value="1"/>
</dbReference>
<dbReference type="PANTHER" id="PTHR42774:SF3">
    <property type="entry name" value="KETOHEXOKINASE"/>
    <property type="match status" value="1"/>
</dbReference>
<dbReference type="Gene3D" id="3.40.1190.20">
    <property type="match status" value="1"/>
</dbReference>
<protein>
    <submittedName>
        <fullName evidence="2">Sugar or nucleoside kinase, ribokinase family</fullName>
    </submittedName>
</protein>
<dbReference type="EMBL" id="FOJI01000001">
    <property type="protein sequence ID" value="SEV83500.1"/>
    <property type="molecule type" value="Genomic_DNA"/>
</dbReference>
<dbReference type="GO" id="GO:0016301">
    <property type="term" value="F:kinase activity"/>
    <property type="evidence" value="ECO:0007669"/>
    <property type="project" value="UniProtKB-KW"/>
</dbReference>
<gene>
    <name evidence="2" type="ORF">SAMN05421659_101202</name>
</gene>
<keyword evidence="2" id="KW-0418">Kinase</keyword>
<proteinExistence type="predicted"/>
<reference evidence="2 3" key="1">
    <citation type="submission" date="2016-10" db="EMBL/GenBank/DDBJ databases">
        <authorList>
            <person name="de Groot N.N."/>
        </authorList>
    </citation>
    <scope>NUCLEOTIDE SEQUENCE [LARGE SCALE GENOMIC DNA]</scope>
    <source>
        <strain evidence="2 3">DSM 9179</strain>
    </source>
</reference>
<dbReference type="AlphaFoldDB" id="A0A1I0M6U1"/>
<dbReference type="InterPro" id="IPR029056">
    <property type="entry name" value="Ribokinase-like"/>
</dbReference>
<dbReference type="Proteomes" id="UP000199701">
    <property type="component" value="Unassembled WGS sequence"/>
</dbReference>
<keyword evidence="2" id="KW-0808">Transferase</keyword>
<feature type="domain" description="Carbohydrate kinase PfkB" evidence="1">
    <location>
        <begin position="4"/>
        <end position="283"/>
    </location>
</feature>
<evidence type="ECO:0000313" key="3">
    <source>
        <dbReference type="Proteomes" id="UP000199701"/>
    </source>
</evidence>
<dbReference type="Pfam" id="PF00294">
    <property type="entry name" value="PfkB"/>
    <property type="match status" value="1"/>
</dbReference>
<keyword evidence="3" id="KW-1185">Reference proteome</keyword>
<dbReference type="SUPFAM" id="SSF53613">
    <property type="entry name" value="Ribokinase-like"/>
    <property type="match status" value="1"/>
</dbReference>
<name>A0A1I0M6U1_9FIRM</name>